<evidence type="ECO:0000256" key="3">
    <source>
        <dbReference type="ARBA" id="ARBA00022692"/>
    </source>
</evidence>
<dbReference type="PANTHER" id="PTHR13317:SF4">
    <property type="entry name" value="TRANSMEMBRANE ANTERIOR POSTERIOR TRANSFORMATION PROTEIN 1 HOMOLOG"/>
    <property type="match status" value="1"/>
</dbReference>
<keyword evidence="3 7" id="KW-0812">Transmembrane</keyword>
<comment type="subcellular location">
    <subcellularLocation>
        <location evidence="1">Membrane</location>
        <topology evidence="1">Multi-pass membrane protein</topology>
    </subcellularLocation>
</comment>
<evidence type="ECO:0000256" key="6">
    <source>
        <dbReference type="SAM" id="MobiDB-lite"/>
    </source>
</evidence>
<evidence type="ECO:0008006" key="10">
    <source>
        <dbReference type="Google" id="ProtNLM"/>
    </source>
</evidence>
<evidence type="ECO:0000256" key="1">
    <source>
        <dbReference type="ARBA" id="ARBA00004141"/>
    </source>
</evidence>
<evidence type="ECO:0000256" key="7">
    <source>
        <dbReference type="SAM" id="Phobius"/>
    </source>
</evidence>
<evidence type="ECO:0000313" key="9">
    <source>
        <dbReference type="Proteomes" id="UP000695562"/>
    </source>
</evidence>
<gene>
    <name evidence="8" type="ORF">CYY_000832</name>
</gene>
<evidence type="ECO:0000256" key="4">
    <source>
        <dbReference type="ARBA" id="ARBA00022989"/>
    </source>
</evidence>
<keyword evidence="4 7" id="KW-1133">Transmembrane helix</keyword>
<keyword evidence="5 7" id="KW-0472">Membrane</keyword>
<feature type="compositionally biased region" description="Low complexity" evidence="6">
    <location>
        <begin position="194"/>
        <end position="212"/>
    </location>
</feature>
<feature type="region of interest" description="Disordered" evidence="6">
    <location>
        <begin position="1"/>
        <end position="24"/>
    </location>
</feature>
<dbReference type="Pfam" id="PF05346">
    <property type="entry name" value="DUF747"/>
    <property type="match status" value="1"/>
</dbReference>
<feature type="region of interest" description="Disordered" evidence="6">
    <location>
        <begin position="54"/>
        <end position="77"/>
    </location>
</feature>
<reference evidence="8" key="1">
    <citation type="submission" date="2020-01" db="EMBL/GenBank/DDBJ databases">
        <title>Development of genomics and gene disruption for Polysphondylium violaceum indicates a role for the polyketide synthase stlB in stalk morphogenesis.</title>
        <authorList>
            <person name="Narita B."/>
            <person name="Kawabe Y."/>
            <person name="Kin K."/>
            <person name="Saito T."/>
            <person name="Gibbs R."/>
            <person name="Kuspa A."/>
            <person name="Muzny D."/>
            <person name="Queller D."/>
            <person name="Richards S."/>
            <person name="Strassman J."/>
            <person name="Sucgang R."/>
            <person name="Worley K."/>
            <person name="Schaap P."/>
        </authorList>
    </citation>
    <scope>NUCLEOTIDE SEQUENCE</scope>
    <source>
        <strain evidence="8">QSvi11</strain>
    </source>
</reference>
<comment type="similarity">
    <text evidence="2">Belongs to the TAPT1 family.</text>
</comment>
<feature type="region of interest" description="Disordered" evidence="6">
    <location>
        <begin position="175"/>
        <end position="246"/>
    </location>
</feature>
<proteinExistence type="inferred from homology"/>
<evidence type="ECO:0000256" key="2">
    <source>
        <dbReference type="ARBA" id="ARBA00008803"/>
    </source>
</evidence>
<organism evidence="8 9">
    <name type="scientific">Polysphondylium violaceum</name>
    <dbReference type="NCBI Taxonomy" id="133409"/>
    <lineage>
        <taxon>Eukaryota</taxon>
        <taxon>Amoebozoa</taxon>
        <taxon>Evosea</taxon>
        <taxon>Eumycetozoa</taxon>
        <taxon>Dictyostelia</taxon>
        <taxon>Dictyosteliales</taxon>
        <taxon>Dictyosteliaceae</taxon>
        <taxon>Polysphondylium</taxon>
    </lineage>
</organism>
<dbReference type="EMBL" id="AJWJ01000017">
    <property type="protein sequence ID" value="KAF2077870.1"/>
    <property type="molecule type" value="Genomic_DNA"/>
</dbReference>
<dbReference type="AlphaFoldDB" id="A0A8J4Q240"/>
<feature type="compositionally biased region" description="Basic and acidic residues" evidence="6">
    <location>
        <begin position="213"/>
        <end position="231"/>
    </location>
</feature>
<dbReference type="InterPro" id="IPR008010">
    <property type="entry name" value="Tatp1"/>
</dbReference>
<feature type="transmembrane region" description="Helical" evidence="7">
    <location>
        <begin position="553"/>
        <end position="573"/>
    </location>
</feature>
<keyword evidence="9" id="KW-1185">Reference proteome</keyword>
<feature type="compositionally biased region" description="Low complexity" evidence="6">
    <location>
        <begin position="54"/>
        <end position="72"/>
    </location>
</feature>
<feature type="transmembrane region" description="Helical" evidence="7">
    <location>
        <begin position="294"/>
        <end position="322"/>
    </location>
</feature>
<evidence type="ECO:0000313" key="8">
    <source>
        <dbReference type="EMBL" id="KAF2077870.1"/>
    </source>
</evidence>
<feature type="transmembrane region" description="Helical" evidence="7">
    <location>
        <begin position="579"/>
        <end position="601"/>
    </location>
</feature>
<accession>A0A8J4Q240</accession>
<sequence length="618" mass="70686">MNDSSNSNEKDIDRGPTVLPNRPISPFISEEIKVVIDEEEINLLNNIVKEQYNQQSHQHQQQQQQQQIQSSSPTLTDQDIKDIDKLVSSKLLEHTSPGMYLTSPPIPVSPTITNQLKSSISSISTTTTTTTTIPHTPPQNGLKLIKDELIIEQQQQQQQTDTTFRPITPKVFYKGSPQIKGTPYKERNSPIPFNLNLLNENDNSSSTNNNSNIEKDIDKDTNIDKEKDKDISTSPTTATTTTSTTTTNSLPWTIKSYLIDEIDGNYFLDQTEDTKKKREQVYNFVHVPIELEKLIIFGFFVCFDSFLYLFTFLPIRIVIAIYSSMLYHYIRGQAVIKLYVIYNVLEVLDKLCCSFGQDIFDSLFWMSVSLTLPATNKSEKNSRILAPFTHTLVALLYVGIHSLVLFSQVITLNVAINSYNNALLTLMMSNQFVELKGSVFKRFESDNLFQISCSDIVERFQVFIFLMIIFFQNLSDLNWDLSWDFVVNMGSVIMIVWGSELIVDAIKHAFITKFNHSIPTQVYSKFFEILSRIIVGPNNKNFTESTWEINNRIGFVPFPLATIVIRVFCRFIPSSGVFGIVLTIQIYFCLVLLKILIKILILGHCIRHERKPKIIKID</sequence>
<dbReference type="Proteomes" id="UP000695562">
    <property type="component" value="Unassembled WGS sequence"/>
</dbReference>
<dbReference type="GO" id="GO:0005789">
    <property type="term" value="C:endoplasmic reticulum membrane"/>
    <property type="evidence" value="ECO:0007669"/>
    <property type="project" value="TreeGrafter"/>
</dbReference>
<feature type="transmembrane region" description="Helical" evidence="7">
    <location>
        <begin position="384"/>
        <end position="406"/>
    </location>
</feature>
<comment type="caution">
    <text evidence="8">The sequence shown here is derived from an EMBL/GenBank/DDBJ whole genome shotgun (WGS) entry which is preliminary data.</text>
</comment>
<dbReference type="OrthoDB" id="29023at2759"/>
<feature type="transmembrane region" description="Helical" evidence="7">
    <location>
        <begin position="485"/>
        <end position="503"/>
    </location>
</feature>
<feature type="compositionally biased region" description="Low complexity" evidence="6">
    <location>
        <begin position="232"/>
        <end position="246"/>
    </location>
</feature>
<name>A0A8J4Q240_9MYCE</name>
<protein>
    <recommendedName>
        <fullName evidence="10">DUF747 family protein</fullName>
    </recommendedName>
</protein>
<evidence type="ECO:0000256" key="5">
    <source>
        <dbReference type="ARBA" id="ARBA00023136"/>
    </source>
</evidence>
<dbReference type="PANTHER" id="PTHR13317">
    <property type="entry name" value="TRANSMEMBRANE ANTERIOR POSTERIOR TRANSFORMATION PROTEIN 1 HOMOLOG"/>
    <property type="match status" value="1"/>
</dbReference>